<evidence type="ECO:0000256" key="13">
    <source>
        <dbReference type="RuleBase" id="RU004326"/>
    </source>
</evidence>
<dbReference type="EMBL" id="FN653044">
    <property type="protein sequence ID" value="CBY24267.1"/>
    <property type="molecule type" value="Genomic_DNA"/>
</dbReference>
<evidence type="ECO:0000256" key="12">
    <source>
        <dbReference type="ARBA" id="ARBA00049409"/>
    </source>
</evidence>
<keyword evidence="5" id="KW-0313">Glucose metabolism</keyword>
<gene>
    <name evidence="18" type="ORF">GSOID_T00009619001</name>
</gene>
<dbReference type="GO" id="GO:0000287">
    <property type="term" value="F:magnesium ion binding"/>
    <property type="evidence" value="ECO:0007669"/>
    <property type="project" value="InterPro"/>
</dbReference>
<dbReference type="SUPFAM" id="SSF55957">
    <property type="entry name" value="Phosphoglucomutase, C-terminal domain"/>
    <property type="match status" value="1"/>
</dbReference>
<feature type="domain" description="Alpha-D-phosphohexomutase alpha/beta/alpha" evidence="15">
    <location>
        <begin position="15"/>
        <end position="153"/>
    </location>
</feature>
<dbReference type="Pfam" id="PF02880">
    <property type="entry name" value="PGM_PMM_III"/>
    <property type="match status" value="1"/>
</dbReference>
<evidence type="ECO:0000256" key="6">
    <source>
        <dbReference type="ARBA" id="ARBA00022553"/>
    </source>
</evidence>
<dbReference type="InParanoid" id="E4XF79"/>
<evidence type="ECO:0000256" key="4">
    <source>
        <dbReference type="ARBA" id="ARBA00012728"/>
    </source>
</evidence>
<dbReference type="SUPFAM" id="SSF53738">
    <property type="entry name" value="Phosphoglucomutase, first 3 domains"/>
    <property type="match status" value="3"/>
</dbReference>
<dbReference type="FunCoup" id="E4XF79">
    <property type="interactions" value="70"/>
</dbReference>
<keyword evidence="9" id="KW-0413">Isomerase</keyword>
<dbReference type="Gene3D" id="3.40.120.10">
    <property type="entry name" value="Alpha-D-Glucose-1,6-Bisphosphate, subunit A, domain 3"/>
    <property type="match status" value="3"/>
</dbReference>
<dbReference type="GO" id="GO:0006006">
    <property type="term" value="P:glucose metabolic process"/>
    <property type="evidence" value="ECO:0007669"/>
    <property type="project" value="UniProtKB-KW"/>
</dbReference>
<organism evidence="18">
    <name type="scientific">Oikopleura dioica</name>
    <name type="common">Tunicate</name>
    <dbReference type="NCBI Taxonomy" id="34765"/>
    <lineage>
        <taxon>Eukaryota</taxon>
        <taxon>Metazoa</taxon>
        <taxon>Chordata</taxon>
        <taxon>Tunicata</taxon>
        <taxon>Appendicularia</taxon>
        <taxon>Copelata</taxon>
        <taxon>Oikopleuridae</taxon>
        <taxon>Oikopleura</taxon>
    </lineage>
</organism>
<dbReference type="Gene3D" id="3.30.310.50">
    <property type="entry name" value="Alpha-D-phosphohexomutase, C-terminal domain"/>
    <property type="match status" value="1"/>
</dbReference>
<keyword evidence="19" id="KW-1185">Reference proteome</keyword>
<evidence type="ECO:0000256" key="10">
    <source>
        <dbReference type="ARBA" id="ARBA00023277"/>
    </source>
</evidence>
<evidence type="ECO:0000259" key="17">
    <source>
        <dbReference type="Pfam" id="PF02880"/>
    </source>
</evidence>
<dbReference type="InterPro" id="IPR036900">
    <property type="entry name" value="A-D-PHexomutase_C_sf"/>
</dbReference>
<evidence type="ECO:0000256" key="7">
    <source>
        <dbReference type="ARBA" id="ARBA00022723"/>
    </source>
</evidence>
<dbReference type="InterPro" id="IPR005845">
    <property type="entry name" value="A-D-PHexomutase_a/b/a-II"/>
</dbReference>
<dbReference type="OrthoDB" id="2291at2759"/>
<dbReference type="Pfam" id="PF02879">
    <property type="entry name" value="PGM_PMM_II"/>
    <property type="match status" value="1"/>
</dbReference>
<evidence type="ECO:0000256" key="11">
    <source>
        <dbReference type="ARBA" id="ARBA00049318"/>
    </source>
</evidence>
<keyword evidence="6" id="KW-0597">Phosphoprotein</keyword>
<evidence type="ECO:0000256" key="3">
    <source>
        <dbReference type="ARBA" id="ARBA00010231"/>
    </source>
</evidence>
<dbReference type="InterPro" id="IPR016066">
    <property type="entry name" value="A-D-PHexomutase_CS"/>
</dbReference>
<comment type="similarity">
    <text evidence="3 13">Belongs to the phosphohexose mutase family.</text>
</comment>
<dbReference type="FunFam" id="3.40.120.10:FF:000006">
    <property type="entry name" value="Phosphoglucomutase PgmA"/>
    <property type="match status" value="1"/>
</dbReference>
<comment type="catalytic activity">
    <reaction evidence="12">
        <text>O-phospho-L-seryl-[protein] + alpha-D-glucose 1-phosphate = alpha-D-glucose 1,6-bisphosphate + L-seryl-[protein]</text>
        <dbReference type="Rhea" id="RHEA:68748"/>
        <dbReference type="Rhea" id="RHEA-COMP:9863"/>
        <dbReference type="Rhea" id="RHEA-COMP:11604"/>
        <dbReference type="ChEBI" id="CHEBI:29999"/>
        <dbReference type="ChEBI" id="CHEBI:58392"/>
        <dbReference type="ChEBI" id="CHEBI:58601"/>
        <dbReference type="ChEBI" id="CHEBI:83421"/>
    </reaction>
</comment>
<proteinExistence type="inferred from homology"/>
<evidence type="ECO:0000313" key="18">
    <source>
        <dbReference type="EMBL" id="CBY24267.1"/>
    </source>
</evidence>
<evidence type="ECO:0000256" key="1">
    <source>
        <dbReference type="ARBA" id="ARBA00000443"/>
    </source>
</evidence>
<dbReference type="Pfam" id="PF02878">
    <property type="entry name" value="PGM_PMM_I"/>
    <property type="match status" value="1"/>
</dbReference>
<dbReference type="GO" id="GO:0005829">
    <property type="term" value="C:cytosol"/>
    <property type="evidence" value="ECO:0007669"/>
    <property type="project" value="TreeGrafter"/>
</dbReference>
<evidence type="ECO:0000256" key="2">
    <source>
        <dbReference type="ARBA" id="ARBA00001946"/>
    </source>
</evidence>
<feature type="region of interest" description="Disordered" evidence="14">
    <location>
        <begin position="1"/>
        <end position="23"/>
    </location>
</feature>
<evidence type="ECO:0000256" key="8">
    <source>
        <dbReference type="ARBA" id="ARBA00022842"/>
    </source>
</evidence>
<dbReference type="GO" id="GO:0004614">
    <property type="term" value="F:phosphoglucomutase activity"/>
    <property type="evidence" value="ECO:0007669"/>
    <property type="project" value="UniProtKB-EC"/>
</dbReference>
<comment type="catalytic activity">
    <reaction evidence="11">
        <text>alpha-D-glucose 1,6-bisphosphate + L-seryl-[protein] = O-phospho-L-seryl-[protein] + alpha-D-glucose 6-phosphate</text>
        <dbReference type="Rhea" id="RHEA:68752"/>
        <dbReference type="Rhea" id="RHEA-COMP:9863"/>
        <dbReference type="Rhea" id="RHEA-COMP:11604"/>
        <dbReference type="ChEBI" id="CHEBI:29999"/>
        <dbReference type="ChEBI" id="CHEBI:58225"/>
        <dbReference type="ChEBI" id="CHEBI:58392"/>
        <dbReference type="ChEBI" id="CHEBI:83421"/>
    </reaction>
</comment>
<dbReference type="FunFam" id="3.40.120.10:FF:000005">
    <property type="entry name" value="Phosphoglucomutase 5"/>
    <property type="match status" value="1"/>
</dbReference>
<feature type="domain" description="Alpha-D-phosphohexomutase alpha/beta/alpha" evidence="17">
    <location>
        <begin position="304"/>
        <end position="415"/>
    </location>
</feature>
<keyword evidence="8 13" id="KW-0460">Magnesium</keyword>
<dbReference type="NCBIfam" id="NF005737">
    <property type="entry name" value="PRK07564.1-1"/>
    <property type="match status" value="1"/>
</dbReference>
<reference evidence="18" key="1">
    <citation type="journal article" date="2010" name="Science">
        <title>Plasticity of animal genome architecture unmasked by rapid evolution of a pelagic tunicate.</title>
        <authorList>
            <person name="Denoeud F."/>
            <person name="Henriet S."/>
            <person name="Mungpakdee S."/>
            <person name="Aury J.M."/>
            <person name="Da Silva C."/>
            <person name="Brinkmann H."/>
            <person name="Mikhaleva J."/>
            <person name="Olsen L.C."/>
            <person name="Jubin C."/>
            <person name="Canestro C."/>
            <person name="Bouquet J.M."/>
            <person name="Danks G."/>
            <person name="Poulain J."/>
            <person name="Campsteijn C."/>
            <person name="Adamski M."/>
            <person name="Cross I."/>
            <person name="Yadetie F."/>
            <person name="Muffato M."/>
            <person name="Louis A."/>
            <person name="Butcher S."/>
            <person name="Tsagkogeorga G."/>
            <person name="Konrad A."/>
            <person name="Singh S."/>
            <person name="Jensen M.F."/>
            <person name="Cong E.H."/>
            <person name="Eikeseth-Otteraa H."/>
            <person name="Noel B."/>
            <person name="Anthouard V."/>
            <person name="Porcel B.M."/>
            <person name="Kachouri-Lafond R."/>
            <person name="Nishino A."/>
            <person name="Ugolini M."/>
            <person name="Chourrout P."/>
            <person name="Nishida H."/>
            <person name="Aasland R."/>
            <person name="Huzurbazar S."/>
            <person name="Westhof E."/>
            <person name="Delsuc F."/>
            <person name="Lehrach H."/>
            <person name="Reinhardt R."/>
            <person name="Weissenbach J."/>
            <person name="Roy S.W."/>
            <person name="Artiguenave F."/>
            <person name="Postlethwait J.H."/>
            <person name="Manak J.R."/>
            <person name="Thompson E.M."/>
            <person name="Jaillon O."/>
            <person name="Du Pasquier L."/>
            <person name="Boudinot P."/>
            <person name="Liberles D.A."/>
            <person name="Volff J.N."/>
            <person name="Philippe H."/>
            <person name="Lenhard B."/>
            <person name="Roest Crollius H."/>
            <person name="Wincker P."/>
            <person name="Chourrout D."/>
        </authorList>
    </citation>
    <scope>NUCLEOTIDE SEQUENCE [LARGE SCALE GENOMIC DNA]</scope>
</reference>
<dbReference type="FunFam" id="3.30.310.50:FF:000002">
    <property type="entry name" value="Phosphoglucomutase 5"/>
    <property type="match status" value="1"/>
</dbReference>
<evidence type="ECO:0000256" key="5">
    <source>
        <dbReference type="ARBA" id="ARBA00022526"/>
    </source>
</evidence>
<dbReference type="InterPro" id="IPR016055">
    <property type="entry name" value="A-D-PHexomutase_a/b/a-I/II/III"/>
</dbReference>
<dbReference type="PANTHER" id="PTHR22573">
    <property type="entry name" value="PHOSPHOHEXOMUTASE FAMILY MEMBER"/>
    <property type="match status" value="1"/>
</dbReference>
<dbReference type="InterPro" id="IPR005841">
    <property type="entry name" value="Alpha-D-phosphohexomutase_SF"/>
</dbReference>
<comment type="catalytic activity">
    <reaction evidence="1">
        <text>alpha-D-glucose 1-phosphate = alpha-D-glucose 6-phosphate</text>
        <dbReference type="Rhea" id="RHEA:23536"/>
        <dbReference type="ChEBI" id="CHEBI:58225"/>
        <dbReference type="ChEBI" id="CHEBI:58601"/>
        <dbReference type="EC" id="5.4.2.2"/>
    </reaction>
</comment>
<dbReference type="AlphaFoldDB" id="E4XF79"/>
<protein>
    <recommendedName>
        <fullName evidence="4">phosphoglucomutase (alpha-D-glucose-1,6-bisphosphate-dependent)</fullName>
        <ecNumber evidence="4">5.4.2.2</ecNumber>
    </recommendedName>
</protein>
<evidence type="ECO:0000259" key="15">
    <source>
        <dbReference type="Pfam" id="PF02878"/>
    </source>
</evidence>
<dbReference type="EC" id="5.4.2.2" evidence="4"/>
<dbReference type="InterPro" id="IPR005844">
    <property type="entry name" value="A-D-PHexomutase_a/b/a-I"/>
</dbReference>
<dbReference type="PANTHER" id="PTHR22573:SF2">
    <property type="entry name" value="PHOSPHOGLUCOMUTASE"/>
    <property type="match status" value="1"/>
</dbReference>
<feature type="domain" description="Alpha-D-phosphohexomutase alpha/beta/alpha" evidence="16">
    <location>
        <begin position="192"/>
        <end position="293"/>
    </location>
</feature>
<dbReference type="FunFam" id="3.40.120.10:FF:000004">
    <property type="entry name" value="Phosphoglucomutase 5"/>
    <property type="match status" value="1"/>
</dbReference>
<keyword evidence="7 13" id="KW-0479">Metal-binding</keyword>
<accession>E4XF79</accession>
<evidence type="ECO:0000256" key="14">
    <source>
        <dbReference type="SAM" id="MobiDB-lite"/>
    </source>
</evidence>
<keyword evidence="10" id="KW-0119">Carbohydrate metabolism</keyword>
<dbReference type="InterPro" id="IPR045244">
    <property type="entry name" value="PGM"/>
</dbReference>
<sequence length="557" mass="60785">MPKPEFVVTEPYEDQKPGTSGLRKPTRRFLENKYYPENFIQSILSSIGDEVVGSVLVVGGDGRYFLKEAVQKIIQIAAGNRVRKLIVGQGGILSTPALSAIVRAKKALGGILLTASHNPGGIDADFGIKFNCANGGPASSAVTDKIYEISKTIVEFKAVNEGLEVNLDEVGTKTFDVDGTPFDVEVVDSTAEYFTLMKELFDFEAIKSYLQVSQKEIILDSMNGVTGPYCTRLQKELALSPESVSNNIPKPDFGGLHPDPNLKWAQHLIMSMRNGDQDFGAAFDGDGDRNMVLGRNAFFVTPCDSLAVIAANACHIPYLKKGLSGVARSMPTSGAVDLVAKKLGIPCYVTPTGWKFFGNLMDAGKISICGEESFGTGSDHVREKDGIWAVLCWLSILAGRKQSVEEILQAHWEEYGRNYFTRYDYEGCDSEGANKMVEHLSKLIESQELVGQEFSAQGKTFKLVENDNFEYTDPVDGSVSKKQGIRFLFEDGSRLVFRLSGTGSSGATVRLYCDSYEGPTGNISGNPQDVLKAIVEIALKISELKEFTGREEPTVIT</sequence>
<name>E4XF79_OIKDI</name>
<dbReference type="PRINTS" id="PR00509">
    <property type="entry name" value="PGMPMM"/>
</dbReference>
<evidence type="ECO:0000313" key="19">
    <source>
        <dbReference type="Proteomes" id="UP000001307"/>
    </source>
</evidence>
<dbReference type="Proteomes" id="UP000001307">
    <property type="component" value="Unassembled WGS sequence"/>
</dbReference>
<evidence type="ECO:0000259" key="16">
    <source>
        <dbReference type="Pfam" id="PF02879"/>
    </source>
</evidence>
<dbReference type="PROSITE" id="PS00710">
    <property type="entry name" value="PGM_PMM"/>
    <property type="match status" value="1"/>
</dbReference>
<dbReference type="Pfam" id="PF24947">
    <property type="entry name" value="PGM1_C_vert_fung"/>
    <property type="match status" value="1"/>
</dbReference>
<dbReference type="InterPro" id="IPR005846">
    <property type="entry name" value="A-D-PHexomutase_a/b/a-III"/>
</dbReference>
<comment type="cofactor">
    <cofactor evidence="2">
        <name>Mg(2+)</name>
        <dbReference type="ChEBI" id="CHEBI:18420"/>
    </cofactor>
</comment>
<evidence type="ECO:0000256" key="9">
    <source>
        <dbReference type="ARBA" id="ARBA00023235"/>
    </source>
</evidence>